<protein>
    <submittedName>
        <fullName evidence="1">Uncharacterized protein</fullName>
    </submittedName>
</protein>
<proteinExistence type="predicted"/>
<sequence length="184" mass="19237">MASERDARRRAYVDKATAELDALAARGVRAGGNAFSEVLLVKGELVGGEKSGEPPFSGPDGTALRASLARLGYAPEDWAWLLAVDAAGEPLDAAPLREAVTALDPATLVCCDEVAAGRLREAYADDLAVVDSLEEAMLSPGAVAHVCGMRVLNLGGFAAALADAHEKQVMWARLKQIPPLGEPF</sequence>
<comment type="caution">
    <text evidence="1">The sequence shown here is derived from an EMBL/GenBank/DDBJ whole genome shotgun (WGS) entry which is preliminary data.</text>
</comment>
<dbReference type="EMBL" id="DXBZ01000062">
    <property type="protein sequence ID" value="HIZ18160.1"/>
    <property type="molecule type" value="Genomic_DNA"/>
</dbReference>
<evidence type="ECO:0000313" key="1">
    <source>
        <dbReference type="EMBL" id="HIZ18160.1"/>
    </source>
</evidence>
<accession>A0A9D2DJX2</accession>
<reference evidence="1" key="2">
    <citation type="submission" date="2021-04" db="EMBL/GenBank/DDBJ databases">
        <authorList>
            <person name="Gilroy R."/>
        </authorList>
    </citation>
    <scope>NUCLEOTIDE SEQUENCE</scope>
    <source>
        <strain evidence="1">ChiHecolR3B27-1887</strain>
    </source>
</reference>
<dbReference type="Proteomes" id="UP000824029">
    <property type="component" value="Unassembled WGS sequence"/>
</dbReference>
<evidence type="ECO:0000313" key="2">
    <source>
        <dbReference type="Proteomes" id="UP000824029"/>
    </source>
</evidence>
<name>A0A9D2DJX2_9ACTN</name>
<dbReference type="AlphaFoldDB" id="A0A9D2DJX2"/>
<reference evidence="1" key="1">
    <citation type="journal article" date="2021" name="PeerJ">
        <title>Extensive microbial diversity within the chicken gut microbiome revealed by metagenomics and culture.</title>
        <authorList>
            <person name="Gilroy R."/>
            <person name="Ravi A."/>
            <person name="Getino M."/>
            <person name="Pursley I."/>
            <person name="Horton D.L."/>
            <person name="Alikhan N.F."/>
            <person name="Baker D."/>
            <person name="Gharbi K."/>
            <person name="Hall N."/>
            <person name="Watson M."/>
            <person name="Adriaenssens E.M."/>
            <person name="Foster-Nyarko E."/>
            <person name="Jarju S."/>
            <person name="Secka A."/>
            <person name="Antonio M."/>
            <person name="Oren A."/>
            <person name="Chaudhuri R.R."/>
            <person name="La Ragione R."/>
            <person name="Hildebrand F."/>
            <person name="Pallen M.J."/>
        </authorList>
    </citation>
    <scope>NUCLEOTIDE SEQUENCE</scope>
    <source>
        <strain evidence="1">ChiHecolR3B27-1887</strain>
    </source>
</reference>
<organism evidence="1 2">
    <name type="scientific">Candidatus Olsenella stercoravium</name>
    <dbReference type="NCBI Taxonomy" id="2838713"/>
    <lineage>
        <taxon>Bacteria</taxon>
        <taxon>Bacillati</taxon>
        <taxon>Actinomycetota</taxon>
        <taxon>Coriobacteriia</taxon>
        <taxon>Coriobacteriales</taxon>
        <taxon>Atopobiaceae</taxon>
        <taxon>Olsenella</taxon>
    </lineage>
</organism>
<gene>
    <name evidence="1" type="ORF">IAA22_03480</name>
</gene>